<evidence type="ECO:0000256" key="1">
    <source>
        <dbReference type="ARBA" id="ARBA00001971"/>
    </source>
</evidence>
<dbReference type="PANTHER" id="PTHR24300">
    <property type="entry name" value="CYTOCHROME P450 508A4-RELATED"/>
    <property type="match status" value="1"/>
</dbReference>
<dbReference type="SUPFAM" id="SSF48264">
    <property type="entry name" value="Cytochrome P450"/>
    <property type="match status" value="2"/>
</dbReference>
<dbReference type="PROSITE" id="PS00086">
    <property type="entry name" value="CYTOCHROME_P450"/>
    <property type="match status" value="1"/>
</dbReference>
<dbReference type="Pfam" id="PF00067">
    <property type="entry name" value="p450"/>
    <property type="match status" value="3"/>
</dbReference>
<keyword evidence="3 8" id="KW-0349">Heme</keyword>
<dbReference type="PANTHER" id="PTHR24300:SF376">
    <property type="entry name" value="CYTOCHROME P450 15A1"/>
    <property type="match status" value="1"/>
</dbReference>
<dbReference type="InterPro" id="IPR002401">
    <property type="entry name" value="Cyt_P450_E_grp-I"/>
</dbReference>
<dbReference type="GO" id="GO:0006805">
    <property type="term" value="P:xenobiotic metabolic process"/>
    <property type="evidence" value="ECO:0007669"/>
    <property type="project" value="TreeGrafter"/>
</dbReference>
<accession>A0A1D2MDN2</accession>
<comment type="caution">
    <text evidence="10">The sequence shown here is derived from an EMBL/GenBank/DDBJ whole genome shotgun (WGS) entry which is preliminary data.</text>
</comment>
<sequence>MRTLSGESTNWDSEDKPEIVKKAERLFESANSASIIVFAPFLRHIAPKYFGWTAWTTFGRQLFRVNGKAVKKHSKELDADNPKDFIDVYLLKIRETTDPTSSFYQNNGVNHLKAVLFDVFAGGSETTSATLSFATLYLLLNKEAQRNAQKELDRVVGSSRQVSLSDRPELPYNKAIVLETLRLSSVAPLGMPHRMIADTMFHGYLLPKDVTIFANFHAIHHDPNIWGKDVNEFRPERFLSEDKTEVIHHEALTPFSVGRRVCIGEGLAKDMLFTFIASILQNFNIEPDPECPVLKAETVSENQKGSRYPPGPKSIPLLGNVLQLGKDPLGVLQKWAEKYGLIFSVKMGTQDTIIISDPKLVKELYSDINSTGRAANAVTNYFGNGYGIVQAQDQIWESQRRFTLRKLRDVGVLKSSIEGFIMEETATLIKFFQQNVGKPISGMKLYNGPVVTALWRTISGESIDWVALPYTEAIILETLRLSSIIPLGIPHQMLADTEFQGFFLPKGATVLPTRTEFIYDPKIWGDDVNN</sequence>
<dbReference type="PRINTS" id="PR00463">
    <property type="entry name" value="EP450I"/>
</dbReference>
<comment type="similarity">
    <text evidence="2 9">Belongs to the cytochrome P450 family.</text>
</comment>
<protein>
    <submittedName>
        <fullName evidence="10">Methyl farnesoate epoxidase</fullName>
    </submittedName>
</protein>
<gene>
    <name evidence="10" type="ORF">Ocin01_15556</name>
</gene>
<name>A0A1D2MDN2_ORCCI</name>
<keyword evidence="5 9" id="KW-0560">Oxidoreductase</keyword>
<evidence type="ECO:0000313" key="10">
    <source>
        <dbReference type="EMBL" id="ODM91126.1"/>
    </source>
</evidence>
<dbReference type="InterPro" id="IPR036396">
    <property type="entry name" value="Cyt_P450_sf"/>
</dbReference>
<dbReference type="InterPro" id="IPR050182">
    <property type="entry name" value="Cytochrome_P450_fam2"/>
</dbReference>
<evidence type="ECO:0000256" key="3">
    <source>
        <dbReference type="ARBA" id="ARBA00022617"/>
    </source>
</evidence>
<evidence type="ECO:0000256" key="7">
    <source>
        <dbReference type="ARBA" id="ARBA00023033"/>
    </source>
</evidence>
<dbReference type="GO" id="GO:0005737">
    <property type="term" value="C:cytoplasm"/>
    <property type="evidence" value="ECO:0007669"/>
    <property type="project" value="TreeGrafter"/>
</dbReference>
<evidence type="ECO:0000256" key="4">
    <source>
        <dbReference type="ARBA" id="ARBA00022723"/>
    </source>
</evidence>
<evidence type="ECO:0000256" key="9">
    <source>
        <dbReference type="RuleBase" id="RU000461"/>
    </source>
</evidence>
<dbReference type="InterPro" id="IPR017972">
    <property type="entry name" value="Cyt_P450_CS"/>
</dbReference>
<evidence type="ECO:0000313" key="11">
    <source>
        <dbReference type="Proteomes" id="UP000094527"/>
    </source>
</evidence>
<keyword evidence="7 9" id="KW-0503">Monooxygenase</keyword>
<evidence type="ECO:0000256" key="2">
    <source>
        <dbReference type="ARBA" id="ARBA00010617"/>
    </source>
</evidence>
<dbReference type="Proteomes" id="UP000094527">
    <property type="component" value="Unassembled WGS sequence"/>
</dbReference>
<keyword evidence="6 8" id="KW-0408">Iron</keyword>
<dbReference type="OrthoDB" id="3934656at2759"/>
<dbReference type="EMBL" id="LJIJ01001662">
    <property type="protein sequence ID" value="ODM91126.1"/>
    <property type="molecule type" value="Genomic_DNA"/>
</dbReference>
<evidence type="ECO:0000256" key="5">
    <source>
        <dbReference type="ARBA" id="ARBA00023002"/>
    </source>
</evidence>
<dbReference type="Gene3D" id="1.10.630.10">
    <property type="entry name" value="Cytochrome P450"/>
    <property type="match status" value="3"/>
</dbReference>
<dbReference type="GO" id="GO:0016712">
    <property type="term" value="F:oxidoreductase activity, acting on paired donors, with incorporation or reduction of molecular oxygen, reduced flavin or flavoprotein as one donor, and incorporation of one atom of oxygen"/>
    <property type="evidence" value="ECO:0007669"/>
    <property type="project" value="TreeGrafter"/>
</dbReference>
<dbReference type="GO" id="GO:0006082">
    <property type="term" value="P:organic acid metabolic process"/>
    <property type="evidence" value="ECO:0007669"/>
    <property type="project" value="TreeGrafter"/>
</dbReference>
<keyword evidence="4 8" id="KW-0479">Metal-binding</keyword>
<keyword evidence="11" id="KW-1185">Reference proteome</keyword>
<organism evidence="10 11">
    <name type="scientific">Orchesella cincta</name>
    <name type="common">Springtail</name>
    <name type="synonym">Podura cincta</name>
    <dbReference type="NCBI Taxonomy" id="48709"/>
    <lineage>
        <taxon>Eukaryota</taxon>
        <taxon>Metazoa</taxon>
        <taxon>Ecdysozoa</taxon>
        <taxon>Arthropoda</taxon>
        <taxon>Hexapoda</taxon>
        <taxon>Collembola</taxon>
        <taxon>Entomobryomorpha</taxon>
        <taxon>Entomobryoidea</taxon>
        <taxon>Orchesellidae</taxon>
        <taxon>Orchesellinae</taxon>
        <taxon>Orchesella</taxon>
    </lineage>
</organism>
<feature type="binding site" description="axial binding residue" evidence="8">
    <location>
        <position position="262"/>
    </location>
    <ligand>
        <name>heme</name>
        <dbReference type="ChEBI" id="CHEBI:30413"/>
    </ligand>
    <ligandPart>
        <name>Fe</name>
        <dbReference type="ChEBI" id="CHEBI:18248"/>
    </ligandPart>
</feature>
<dbReference type="GO" id="GO:0020037">
    <property type="term" value="F:heme binding"/>
    <property type="evidence" value="ECO:0007669"/>
    <property type="project" value="InterPro"/>
</dbReference>
<reference evidence="10 11" key="1">
    <citation type="journal article" date="2016" name="Genome Biol. Evol.">
        <title>Gene Family Evolution Reflects Adaptation to Soil Environmental Stressors in the Genome of the Collembolan Orchesella cincta.</title>
        <authorList>
            <person name="Faddeeva-Vakhrusheva A."/>
            <person name="Derks M.F."/>
            <person name="Anvar S.Y."/>
            <person name="Agamennone V."/>
            <person name="Suring W."/>
            <person name="Smit S."/>
            <person name="van Straalen N.M."/>
            <person name="Roelofs D."/>
        </authorList>
    </citation>
    <scope>NUCLEOTIDE SEQUENCE [LARGE SCALE GENOMIC DNA]</scope>
    <source>
        <tissue evidence="10">Mixed pool</tissue>
    </source>
</reference>
<dbReference type="InterPro" id="IPR001128">
    <property type="entry name" value="Cyt_P450"/>
</dbReference>
<evidence type="ECO:0000256" key="8">
    <source>
        <dbReference type="PIRSR" id="PIRSR602401-1"/>
    </source>
</evidence>
<comment type="cofactor">
    <cofactor evidence="1 8">
        <name>heme</name>
        <dbReference type="ChEBI" id="CHEBI:30413"/>
    </cofactor>
</comment>
<dbReference type="STRING" id="48709.A0A1D2MDN2"/>
<proteinExistence type="inferred from homology"/>
<dbReference type="PRINTS" id="PR00385">
    <property type="entry name" value="P450"/>
</dbReference>
<dbReference type="GO" id="GO:0005506">
    <property type="term" value="F:iron ion binding"/>
    <property type="evidence" value="ECO:0007669"/>
    <property type="project" value="InterPro"/>
</dbReference>
<dbReference type="AlphaFoldDB" id="A0A1D2MDN2"/>
<evidence type="ECO:0000256" key="6">
    <source>
        <dbReference type="ARBA" id="ARBA00023004"/>
    </source>
</evidence>